<feature type="signal peptide" evidence="2">
    <location>
        <begin position="1"/>
        <end position="17"/>
    </location>
</feature>
<dbReference type="AlphaFoldDB" id="A0A2T7AT52"/>
<evidence type="ECO:0008006" key="7">
    <source>
        <dbReference type="Google" id="ProtNLM"/>
    </source>
</evidence>
<keyword evidence="6" id="KW-1185">Reference proteome</keyword>
<feature type="chain" id="PRO_5015514645" description="Lipoprotein" evidence="2">
    <location>
        <begin position="18"/>
        <end position="124"/>
    </location>
</feature>
<protein>
    <recommendedName>
        <fullName evidence="7">Lipoprotein</fullName>
    </recommendedName>
</protein>
<organism evidence="4 5">
    <name type="scientific">Cronobacter muytjensii</name>
    <dbReference type="NCBI Taxonomy" id="413501"/>
    <lineage>
        <taxon>Bacteria</taxon>
        <taxon>Pseudomonadati</taxon>
        <taxon>Pseudomonadota</taxon>
        <taxon>Gammaproteobacteria</taxon>
        <taxon>Enterobacterales</taxon>
        <taxon>Enterobacteriaceae</taxon>
        <taxon>Cronobacter</taxon>
    </lineage>
</organism>
<feature type="compositionally biased region" description="Acidic residues" evidence="1">
    <location>
        <begin position="109"/>
        <end position="124"/>
    </location>
</feature>
<comment type="caution">
    <text evidence="4">The sequence shown here is derived from an EMBL/GenBank/DDBJ whole genome shotgun (WGS) entry which is preliminary data.</text>
</comment>
<dbReference type="RefSeq" id="WP_075193111.1">
    <property type="nucleotide sequence ID" value="NZ_JABWGS010000001.1"/>
</dbReference>
<evidence type="ECO:0000256" key="1">
    <source>
        <dbReference type="SAM" id="MobiDB-lite"/>
    </source>
</evidence>
<dbReference type="EMBL" id="WAGD01000020">
    <property type="protein sequence ID" value="KAB0882374.1"/>
    <property type="molecule type" value="Genomic_DNA"/>
</dbReference>
<dbReference type="Proteomes" id="UP000244378">
    <property type="component" value="Unassembled WGS sequence"/>
</dbReference>
<reference evidence="4 5" key="1">
    <citation type="submission" date="2016-12" db="EMBL/GenBank/DDBJ databases">
        <title>Analysis of the Molecular Diversity Among Cronobacter Species Isolated from Filth Flies Using a Pan Genomic DNA Microarray.</title>
        <authorList>
            <person name="Pava-Ripoll M."/>
            <person name="Tall B."/>
            <person name="Farber J."/>
            <person name="Fanning S."/>
            <person name="Lehner A."/>
            <person name="Stephan R."/>
            <person name="Pagotto F."/>
            <person name="Iverson C."/>
            <person name="Ziobro G."/>
            <person name="Miller A."/>
            <person name="Pearson R."/>
            <person name="Yan Q."/>
            <person name="Kim M."/>
            <person name="Jeong S."/>
            <person name="Park J."/>
            <person name="Jun S."/>
            <person name="Choi H."/>
            <person name="Chung T."/>
            <person name="Yoo Y."/>
            <person name="Park E."/>
            <person name="Hwang S."/>
            <person name="Lee B."/>
            <person name="Sathyamoorthy V."/>
            <person name="Carter L."/>
            <person name="Mammel M."/>
            <person name="Jackson S."/>
            <person name="Kothary M."/>
            <person name="Patel I."/>
            <person name="Grim C."/>
            <person name="Gopinath G."/>
            <person name="Gangiredla J."/>
            <person name="Chase H."/>
        </authorList>
    </citation>
    <scope>NUCLEOTIDE SEQUENCE [LARGE SCALE GENOMIC DNA]</scope>
    <source>
        <strain evidence="4 5">MOD1-Md1s</strain>
    </source>
</reference>
<gene>
    <name evidence="4" type="ORF">AUN14_09940</name>
    <name evidence="3" type="ORF">FZI19_08320</name>
</gene>
<feature type="region of interest" description="Disordered" evidence="1">
    <location>
        <begin position="100"/>
        <end position="124"/>
    </location>
</feature>
<evidence type="ECO:0000256" key="2">
    <source>
        <dbReference type="SAM" id="SignalP"/>
    </source>
</evidence>
<sequence length="124" mass="13052">MNRFALAALVGATFILAACDDAAKEELNSHVKEAQTQAEALKAQASASAAGLRDSAQSQWDEAKEKASSAAQTTVSDLLPGDATAQLDAAKEKAASLSELKVSDFLPGNEEEEQTQDEQAQEEK</sequence>
<dbReference type="PROSITE" id="PS51257">
    <property type="entry name" value="PROKAR_LIPOPROTEIN"/>
    <property type="match status" value="1"/>
</dbReference>
<reference evidence="3 6" key="2">
    <citation type="submission" date="2019-08" db="EMBL/GenBank/DDBJ databases">
        <title>Prevalence, distribution, and phylogeny of type two toxin-antitoxin genes possessed by Cronobacter species where C. sakazakii homologs follow sequence type lineages.</title>
        <authorList>
            <person name="Finkelstein S."/>
            <person name="Negrete F."/>
            <person name="Jang H."/>
            <person name="Gopinath G.R."/>
            <person name="Tall B.D."/>
        </authorList>
    </citation>
    <scope>NUCLEOTIDE SEQUENCE [LARGE SCALE GENOMIC DNA]</scope>
    <source>
        <strain evidence="3 6">MOD1_GK1257</strain>
    </source>
</reference>
<dbReference type="Proteomes" id="UP000469927">
    <property type="component" value="Unassembled WGS sequence"/>
</dbReference>
<evidence type="ECO:0000313" key="3">
    <source>
        <dbReference type="EMBL" id="KAB0882374.1"/>
    </source>
</evidence>
<dbReference type="EMBL" id="MSAE01000019">
    <property type="protein sequence ID" value="PUX14681.1"/>
    <property type="molecule type" value="Genomic_DNA"/>
</dbReference>
<keyword evidence="2" id="KW-0732">Signal</keyword>
<evidence type="ECO:0000313" key="4">
    <source>
        <dbReference type="EMBL" id="PUX14681.1"/>
    </source>
</evidence>
<accession>A0A2T7AT52</accession>
<dbReference type="OrthoDB" id="10014800at2"/>
<evidence type="ECO:0000313" key="6">
    <source>
        <dbReference type="Proteomes" id="UP000469927"/>
    </source>
</evidence>
<proteinExistence type="predicted"/>
<name>A0A2T7AT52_9ENTR</name>
<evidence type="ECO:0000313" key="5">
    <source>
        <dbReference type="Proteomes" id="UP000244378"/>
    </source>
</evidence>
<feature type="region of interest" description="Disordered" evidence="1">
    <location>
        <begin position="45"/>
        <end position="75"/>
    </location>
</feature>